<dbReference type="GO" id="GO:0003995">
    <property type="term" value="F:acyl-CoA dehydrogenase activity"/>
    <property type="evidence" value="ECO:0007669"/>
    <property type="project" value="TreeGrafter"/>
</dbReference>
<dbReference type="GO" id="GO:0033539">
    <property type="term" value="P:fatty acid beta-oxidation using acyl-CoA dehydrogenase"/>
    <property type="evidence" value="ECO:0007669"/>
    <property type="project" value="TreeGrafter"/>
</dbReference>
<dbReference type="AlphaFoldDB" id="A0A7G6YA31"/>
<comment type="cofactor">
    <cofactor evidence="1 5">
        <name>FAD</name>
        <dbReference type="ChEBI" id="CHEBI:57692"/>
    </cofactor>
</comment>
<gene>
    <name evidence="9" type="ORF">F1C12_09540</name>
</gene>
<dbReference type="SUPFAM" id="SSF56645">
    <property type="entry name" value="Acyl-CoA dehydrogenase NM domain-like"/>
    <property type="match status" value="1"/>
</dbReference>
<dbReference type="Gene3D" id="2.40.110.10">
    <property type="entry name" value="Butyryl-CoA Dehydrogenase, subunit A, domain 2"/>
    <property type="match status" value="1"/>
</dbReference>
<sequence length="420" mass="45771">MTIDFTLTDEQRKARQETRDFAAKHLSGVEALIAPYQTPEERLLATKPIYEEMVKAGLLRSLIPQRDGGTMTSLLETVVTGEELSTGDVSVTCGLFSTGLGLYPIAIGGNAEQRRKFLTPFLTDEGAPMASLAFSEAGGSANFDDPNPDAGVRTIARREGDEWVISGHKAFTTNGYGWQGEGPDLFTVACRVDASLPPAQSLALIVVPRPTSGLSFGTSLDTMGHRACLSPRVNFDEVRVPVSNVLGKPGDAESLLSRTFTWSGVTVGAEAVCIMQQAFDAALEFTKTNNRNGSVPIIEHQNVGFMLADIKMRLEAARYLVWKAAQIFDDSQGADLELPNMAKIYCSELAVQVVYDAMRVVGVESYANELPFTRLLQDVLALPLYDGGNLGMRRRLLHDILKDPDYDSRAAAENKLRTTR</sequence>
<evidence type="ECO:0000256" key="4">
    <source>
        <dbReference type="ARBA" id="ARBA00022827"/>
    </source>
</evidence>
<dbReference type="Gene3D" id="1.20.140.10">
    <property type="entry name" value="Butyryl-CoA Dehydrogenase, subunit A, domain 3"/>
    <property type="match status" value="1"/>
</dbReference>
<comment type="similarity">
    <text evidence="2 5">Belongs to the acyl-CoA dehydrogenase family.</text>
</comment>
<dbReference type="Gene3D" id="1.10.540.10">
    <property type="entry name" value="Acyl-CoA dehydrogenase/oxidase, N-terminal domain"/>
    <property type="match status" value="1"/>
</dbReference>
<dbReference type="RefSeq" id="WP_185278507.1">
    <property type="nucleotide sequence ID" value="NZ_CP043641.1"/>
</dbReference>
<evidence type="ECO:0000256" key="5">
    <source>
        <dbReference type="RuleBase" id="RU362125"/>
    </source>
</evidence>
<dbReference type="PANTHER" id="PTHR43884">
    <property type="entry name" value="ACYL-COA DEHYDROGENASE"/>
    <property type="match status" value="1"/>
</dbReference>
<evidence type="ECO:0000256" key="2">
    <source>
        <dbReference type="ARBA" id="ARBA00009347"/>
    </source>
</evidence>
<dbReference type="Pfam" id="PF02770">
    <property type="entry name" value="Acyl-CoA_dh_M"/>
    <property type="match status" value="1"/>
</dbReference>
<dbReference type="SUPFAM" id="SSF47203">
    <property type="entry name" value="Acyl-CoA dehydrogenase C-terminal domain-like"/>
    <property type="match status" value="1"/>
</dbReference>
<keyword evidence="4 5" id="KW-0274">FAD</keyword>
<feature type="domain" description="Acyl-CoA dehydrogenase/oxidase N-terminal" evidence="8">
    <location>
        <begin position="8"/>
        <end position="123"/>
    </location>
</feature>
<dbReference type="GO" id="GO:0046359">
    <property type="term" value="P:butyrate catabolic process"/>
    <property type="evidence" value="ECO:0007669"/>
    <property type="project" value="TreeGrafter"/>
</dbReference>
<evidence type="ECO:0000256" key="3">
    <source>
        <dbReference type="ARBA" id="ARBA00022630"/>
    </source>
</evidence>
<feature type="domain" description="Acyl-CoA dehydrogenase/oxidase C-terminal" evidence="6">
    <location>
        <begin position="257"/>
        <end position="394"/>
    </location>
</feature>
<dbReference type="InterPro" id="IPR046373">
    <property type="entry name" value="Acyl-CoA_Oxase/DH_mid-dom_sf"/>
</dbReference>
<name>A0A7G6YA31_9MICO</name>
<evidence type="ECO:0000259" key="8">
    <source>
        <dbReference type="Pfam" id="PF02771"/>
    </source>
</evidence>
<evidence type="ECO:0000313" key="9">
    <source>
        <dbReference type="EMBL" id="QNE35346.1"/>
    </source>
</evidence>
<dbReference type="InterPro" id="IPR036250">
    <property type="entry name" value="AcylCo_DH-like_C"/>
</dbReference>
<dbReference type="InterPro" id="IPR009075">
    <property type="entry name" value="AcylCo_DH/oxidase_C"/>
</dbReference>
<dbReference type="InterPro" id="IPR006091">
    <property type="entry name" value="Acyl-CoA_Oxase/DH_mid-dom"/>
</dbReference>
<dbReference type="InterPro" id="IPR009100">
    <property type="entry name" value="AcylCoA_DH/oxidase_NM_dom_sf"/>
</dbReference>
<dbReference type="PANTHER" id="PTHR43884:SF12">
    <property type="entry name" value="ISOVALERYL-COA DEHYDROGENASE, MITOCHONDRIAL-RELATED"/>
    <property type="match status" value="1"/>
</dbReference>
<dbReference type="InterPro" id="IPR013786">
    <property type="entry name" value="AcylCoA_DH/ox_N"/>
</dbReference>
<dbReference type="EMBL" id="CP043641">
    <property type="protein sequence ID" value="QNE35346.1"/>
    <property type="molecule type" value="Genomic_DNA"/>
</dbReference>
<dbReference type="Pfam" id="PF00441">
    <property type="entry name" value="Acyl-CoA_dh_1"/>
    <property type="match status" value="1"/>
</dbReference>
<accession>A0A7G6YA31</accession>
<evidence type="ECO:0000313" key="10">
    <source>
        <dbReference type="Proteomes" id="UP000515511"/>
    </source>
</evidence>
<dbReference type="GO" id="GO:0050660">
    <property type="term" value="F:flavin adenine dinucleotide binding"/>
    <property type="evidence" value="ECO:0007669"/>
    <property type="project" value="InterPro"/>
</dbReference>
<feature type="domain" description="Acyl-CoA oxidase/dehydrogenase middle" evidence="7">
    <location>
        <begin position="133"/>
        <end position="238"/>
    </location>
</feature>
<evidence type="ECO:0000256" key="1">
    <source>
        <dbReference type="ARBA" id="ARBA00001974"/>
    </source>
</evidence>
<organism evidence="9 10">
    <name type="scientific">Leifsonia shinshuensis</name>
    <dbReference type="NCBI Taxonomy" id="150026"/>
    <lineage>
        <taxon>Bacteria</taxon>
        <taxon>Bacillati</taxon>
        <taxon>Actinomycetota</taxon>
        <taxon>Actinomycetes</taxon>
        <taxon>Micrococcales</taxon>
        <taxon>Microbacteriaceae</taxon>
        <taxon>Leifsonia</taxon>
    </lineage>
</organism>
<dbReference type="Proteomes" id="UP000515511">
    <property type="component" value="Chromosome"/>
</dbReference>
<protein>
    <submittedName>
        <fullName evidence="9">Acyl-CoA dehydrogenase family protein</fullName>
    </submittedName>
</protein>
<dbReference type="KEGG" id="lse:F1C12_09540"/>
<evidence type="ECO:0000259" key="7">
    <source>
        <dbReference type="Pfam" id="PF02770"/>
    </source>
</evidence>
<dbReference type="InterPro" id="IPR037069">
    <property type="entry name" value="AcylCoA_DH/ox_N_sf"/>
</dbReference>
<dbReference type="CDD" id="cd00567">
    <property type="entry name" value="ACAD"/>
    <property type="match status" value="1"/>
</dbReference>
<keyword evidence="3 5" id="KW-0285">Flavoprotein</keyword>
<keyword evidence="5" id="KW-0560">Oxidoreductase</keyword>
<reference evidence="10" key="1">
    <citation type="submission" date="2019-09" db="EMBL/GenBank/DDBJ databases">
        <title>Antimicrobial potential of Antarctic Bacteria.</title>
        <authorList>
            <person name="Benaud N."/>
            <person name="Edwards R.J."/>
            <person name="Ferrari B.C."/>
        </authorList>
    </citation>
    <scope>NUCLEOTIDE SEQUENCE [LARGE SCALE GENOMIC DNA]</scope>
    <source>
        <strain evidence="10">INR9</strain>
    </source>
</reference>
<dbReference type="Pfam" id="PF02771">
    <property type="entry name" value="Acyl-CoA_dh_N"/>
    <property type="match status" value="1"/>
</dbReference>
<proteinExistence type="inferred from homology"/>
<evidence type="ECO:0000259" key="6">
    <source>
        <dbReference type="Pfam" id="PF00441"/>
    </source>
</evidence>